<keyword evidence="3" id="KW-0238">DNA-binding</keyword>
<dbReference type="SUPFAM" id="SSF116734">
    <property type="entry name" value="DNA methylase specificity domain"/>
    <property type="match status" value="2"/>
</dbReference>
<evidence type="ECO:0000256" key="2">
    <source>
        <dbReference type="ARBA" id="ARBA00022747"/>
    </source>
</evidence>
<keyword evidence="6" id="KW-1185">Reference proteome</keyword>
<feature type="domain" description="Type I restriction modification DNA specificity" evidence="4">
    <location>
        <begin position="17"/>
        <end position="204"/>
    </location>
</feature>
<organism evidence="5 6">
    <name type="scientific">Clostridium fungisolvens</name>
    <dbReference type="NCBI Taxonomy" id="1604897"/>
    <lineage>
        <taxon>Bacteria</taxon>
        <taxon>Bacillati</taxon>
        <taxon>Bacillota</taxon>
        <taxon>Clostridia</taxon>
        <taxon>Eubacteriales</taxon>
        <taxon>Clostridiaceae</taxon>
        <taxon>Clostridium</taxon>
    </lineage>
</organism>
<keyword evidence="2" id="KW-0680">Restriction system</keyword>
<dbReference type="PANTHER" id="PTHR30408:SF12">
    <property type="entry name" value="TYPE I RESTRICTION ENZYME MJAVIII SPECIFICITY SUBUNIT"/>
    <property type="match status" value="1"/>
</dbReference>
<dbReference type="Gene3D" id="1.10.287.1120">
    <property type="entry name" value="Bipartite methylase S protein"/>
    <property type="match status" value="1"/>
</dbReference>
<gene>
    <name evidence="5" type="ORF">bsdtw1_03577</name>
</gene>
<comment type="similarity">
    <text evidence="1">Belongs to the type-I restriction system S methylase family.</text>
</comment>
<sequence>MTRKMKDSGIEWIGEIPEDWTIMKLKSVVETTKGYAFKSEMFSDNGVPVVKASDLKKQTVVKSEAFIREEIANDYVNVKLSTNDILMSTVGSTPDVVNSAVGQLALLPKELDNSLLNQNVVRWMPKKRVDNLFLFYYLSTHAFRKYLDLIAHGTANQASLTLKEMLDYSVPIPTDKEQLKIRNYLNTKCSKIDETIEKQKQVIEKLKAYKQSVITEAVTKGLKPDVPMKYSGIEWIGEIPEHWNYFRIKYNTYLKGRIGWQGLKASEFIDDGPYLVTGTDFEGGSVNWNKCYHISKERYDEAPDIHIKIGDLIITKDGTVGKLAYIDSLPGLASLNSHLLVVRPTTEYYTNKYLFWVLSSSIFKMYTGLSQDGSIMSSLSQEKINNFSFPIPTIEEQTSIICYLEKKCSEIDRYILQKDVLIQKLTEYKKSLIYECVTGKREV</sequence>
<dbReference type="Gene3D" id="3.90.220.20">
    <property type="entry name" value="DNA methylase specificity domains"/>
    <property type="match status" value="2"/>
</dbReference>
<evidence type="ECO:0000313" key="6">
    <source>
        <dbReference type="Proteomes" id="UP000580568"/>
    </source>
</evidence>
<evidence type="ECO:0000256" key="1">
    <source>
        <dbReference type="ARBA" id="ARBA00010923"/>
    </source>
</evidence>
<feature type="domain" description="Type I restriction modification DNA specificity" evidence="4">
    <location>
        <begin position="267"/>
        <end position="406"/>
    </location>
</feature>
<reference evidence="5 6" key="1">
    <citation type="submission" date="2020-07" db="EMBL/GenBank/DDBJ databases">
        <title>A new beta-1,3-glucan-decomposing anaerobic bacterium isolated from anoxic soil subjected to biological soil disinfestation.</title>
        <authorList>
            <person name="Ueki A."/>
            <person name="Tonouchi A."/>
        </authorList>
    </citation>
    <scope>NUCLEOTIDE SEQUENCE [LARGE SCALE GENOMIC DNA]</scope>
    <source>
        <strain evidence="5 6">TW1</strain>
    </source>
</reference>
<dbReference type="InterPro" id="IPR052021">
    <property type="entry name" value="Type-I_RS_S_subunit"/>
</dbReference>
<accession>A0A6V8SJP1</accession>
<dbReference type="GO" id="GO:0003677">
    <property type="term" value="F:DNA binding"/>
    <property type="evidence" value="ECO:0007669"/>
    <property type="project" value="UniProtKB-KW"/>
</dbReference>
<dbReference type="Pfam" id="PF01420">
    <property type="entry name" value="Methylase_S"/>
    <property type="match status" value="2"/>
</dbReference>
<dbReference type="PANTHER" id="PTHR30408">
    <property type="entry name" value="TYPE-1 RESTRICTION ENZYME ECOKI SPECIFICITY PROTEIN"/>
    <property type="match status" value="1"/>
</dbReference>
<dbReference type="Proteomes" id="UP000580568">
    <property type="component" value="Unassembled WGS sequence"/>
</dbReference>
<name>A0A6V8SJP1_9CLOT</name>
<dbReference type="InterPro" id="IPR000055">
    <property type="entry name" value="Restrct_endonuc_typeI_TRD"/>
</dbReference>
<dbReference type="InterPro" id="IPR044946">
    <property type="entry name" value="Restrct_endonuc_typeI_TRD_sf"/>
</dbReference>
<dbReference type="GO" id="GO:0009307">
    <property type="term" value="P:DNA restriction-modification system"/>
    <property type="evidence" value="ECO:0007669"/>
    <property type="project" value="UniProtKB-KW"/>
</dbReference>
<dbReference type="AlphaFoldDB" id="A0A6V8SJP1"/>
<comment type="caution">
    <text evidence="5">The sequence shown here is derived from an EMBL/GenBank/DDBJ whole genome shotgun (WGS) entry which is preliminary data.</text>
</comment>
<evidence type="ECO:0000259" key="4">
    <source>
        <dbReference type="Pfam" id="PF01420"/>
    </source>
</evidence>
<evidence type="ECO:0000313" key="5">
    <source>
        <dbReference type="EMBL" id="GFP77449.1"/>
    </source>
</evidence>
<dbReference type="EMBL" id="BLZR01000001">
    <property type="protein sequence ID" value="GFP77449.1"/>
    <property type="molecule type" value="Genomic_DNA"/>
</dbReference>
<evidence type="ECO:0000256" key="3">
    <source>
        <dbReference type="ARBA" id="ARBA00023125"/>
    </source>
</evidence>
<dbReference type="RefSeq" id="WP_183278821.1">
    <property type="nucleotide sequence ID" value="NZ_BLZR01000001.1"/>
</dbReference>
<proteinExistence type="inferred from homology"/>
<protein>
    <recommendedName>
        <fullName evidence="4">Type I restriction modification DNA specificity domain-containing protein</fullName>
    </recommendedName>
</protein>